<gene>
    <name evidence="2" type="ORF">GCM10010347_19090</name>
</gene>
<comment type="caution">
    <text evidence="2">The sequence shown here is derived from an EMBL/GenBank/DDBJ whole genome shotgun (WGS) entry which is preliminary data.</text>
</comment>
<keyword evidence="3" id="KW-1185">Reference proteome</keyword>
<dbReference type="Proteomes" id="UP000642673">
    <property type="component" value="Unassembled WGS sequence"/>
</dbReference>
<feature type="compositionally biased region" description="Polar residues" evidence="1">
    <location>
        <begin position="46"/>
        <end position="57"/>
    </location>
</feature>
<name>A0ABQ3ERL1_9ACTN</name>
<sequence>MFAYEIATARRADLIREAADYRLAREAKKARRAASSRSRESGGALVTSQRSRFTPAA</sequence>
<organism evidence="2 3">
    <name type="scientific">Streptomyces cirratus</name>
    <dbReference type="NCBI Taxonomy" id="68187"/>
    <lineage>
        <taxon>Bacteria</taxon>
        <taxon>Bacillati</taxon>
        <taxon>Actinomycetota</taxon>
        <taxon>Actinomycetes</taxon>
        <taxon>Kitasatosporales</taxon>
        <taxon>Streptomycetaceae</taxon>
        <taxon>Streptomyces</taxon>
    </lineage>
</organism>
<dbReference type="EMBL" id="BMVP01000002">
    <property type="protein sequence ID" value="GHB49342.1"/>
    <property type="molecule type" value="Genomic_DNA"/>
</dbReference>
<evidence type="ECO:0000313" key="3">
    <source>
        <dbReference type="Proteomes" id="UP000642673"/>
    </source>
</evidence>
<feature type="region of interest" description="Disordered" evidence="1">
    <location>
        <begin position="30"/>
        <end position="57"/>
    </location>
</feature>
<reference evidence="3" key="1">
    <citation type="journal article" date="2019" name="Int. J. Syst. Evol. Microbiol.">
        <title>The Global Catalogue of Microorganisms (GCM) 10K type strain sequencing project: providing services to taxonomists for standard genome sequencing and annotation.</title>
        <authorList>
            <consortium name="The Broad Institute Genomics Platform"/>
            <consortium name="The Broad Institute Genome Sequencing Center for Infectious Disease"/>
            <person name="Wu L."/>
            <person name="Ma J."/>
        </authorList>
    </citation>
    <scope>NUCLEOTIDE SEQUENCE [LARGE SCALE GENOMIC DNA]</scope>
    <source>
        <strain evidence="3">JCM 4738</strain>
    </source>
</reference>
<feature type="compositionally biased region" description="Low complexity" evidence="1">
    <location>
        <begin position="35"/>
        <end position="45"/>
    </location>
</feature>
<dbReference type="RefSeq" id="WP_190183545.1">
    <property type="nucleotide sequence ID" value="NZ_BMVP01000002.1"/>
</dbReference>
<evidence type="ECO:0000256" key="1">
    <source>
        <dbReference type="SAM" id="MobiDB-lite"/>
    </source>
</evidence>
<proteinExistence type="predicted"/>
<protein>
    <submittedName>
        <fullName evidence="2">Uncharacterized protein</fullName>
    </submittedName>
</protein>
<evidence type="ECO:0000313" key="2">
    <source>
        <dbReference type="EMBL" id="GHB49342.1"/>
    </source>
</evidence>
<accession>A0ABQ3ERL1</accession>